<dbReference type="Pfam" id="PF01381">
    <property type="entry name" value="HTH_3"/>
    <property type="match status" value="1"/>
</dbReference>
<protein>
    <submittedName>
        <fullName evidence="2">Helix-turn-helix transcriptional regulator</fullName>
    </submittedName>
</protein>
<dbReference type="CDD" id="cd00093">
    <property type="entry name" value="HTH_XRE"/>
    <property type="match status" value="1"/>
</dbReference>
<gene>
    <name evidence="2" type="ORF">FAS41_29670</name>
</gene>
<dbReference type="SUPFAM" id="SSF47413">
    <property type="entry name" value="lambda repressor-like DNA-binding domains"/>
    <property type="match status" value="1"/>
</dbReference>
<dbReference type="InterPro" id="IPR001387">
    <property type="entry name" value="Cro/C1-type_HTH"/>
</dbReference>
<evidence type="ECO:0000259" key="1">
    <source>
        <dbReference type="PROSITE" id="PS50943"/>
    </source>
</evidence>
<dbReference type="SMART" id="SM00530">
    <property type="entry name" value="HTH_XRE"/>
    <property type="match status" value="1"/>
</dbReference>
<dbReference type="Gene3D" id="1.10.260.40">
    <property type="entry name" value="lambda repressor-like DNA-binding domains"/>
    <property type="match status" value="1"/>
</dbReference>
<evidence type="ECO:0000313" key="3">
    <source>
        <dbReference type="Proteomes" id="UP000306635"/>
    </source>
</evidence>
<dbReference type="EMBL" id="SWDV01000070">
    <property type="protein sequence ID" value="TLX69885.1"/>
    <property type="molecule type" value="Genomic_DNA"/>
</dbReference>
<dbReference type="Proteomes" id="UP000306635">
    <property type="component" value="Unassembled WGS sequence"/>
</dbReference>
<comment type="caution">
    <text evidence="2">The sequence shown here is derived from an EMBL/GenBank/DDBJ whole genome shotgun (WGS) entry which is preliminary data.</text>
</comment>
<proteinExistence type="predicted"/>
<name>A0A5R9QM56_9PSED</name>
<dbReference type="InterPro" id="IPR010982">
    <property type="entry name" value="Lambda_DNA-bd_dom_sf"/>
</dbReference>
<dbReference type="AlphaFoldDB" id="A0A5R9QM56"/>
<dbReference type="OrthoDB" id="8527218at2"/>
<sequence>MPTPRASLPVKSLSWGEKYTLSSIAVCHLRRLHRPFCQRRKMDMSEAFGKAVRQTRKERGVQQEAVGPSQSYISEVERGLKTPSLVKAQEIADALGVDLVTLIARAVLLQNPGMTPALLIAQLQRELGAK</sequence>
<organism evidence="2 3">
    <name type="scientific">Pseudomonas nicosulfuronedens</name>
    <dbReference type="NCBI Taxonomy" id="2571105"/>
    <lineage>
        <taxon>Bacteria</taxon>
        <taxon>Pseudomonadati</taxon>
        <taxon>Pseudomonadota</taxon>
        <taxon>Gammaproteobacteria</taxon>
        <taxon>Pseudomonadales</taxon>
        <taxon>Pseudomonadaceae</taxon>
        <taxon>Pseudomonas</taxon>
    </lineage>
</organism>
<accession>A0A5R9QM56</accession>
<feature type="domain" description="HTH cro/C1-type" evidence="1">
    <location>
        <begin position="52"/>
        <end position="102"/>
    </location>
</feature>
<evidence type="ECO:0000313" key="2">
    <source>
        <dbReference type="EMBL" id="TLX69885.1"/>
    </source>
</evidence>
<dbReference type="GO" id="GO:0003677">
    <property type="term" value="F:DNA binding"/>
    <property type="evidence" value="ECO:0007669"/>
    <property type="project" value="InterPro"/>
</dbReference>
<dbReference type="PROSITE" id="PS50943">
    <property type="entry name" value="HTH_CROC1"/>
    <property type="match status" value="1"/>
</dbReference>
<reference evidence="2 3" key="1">
    <citation type="submission" date="2019-04" db="EMBL/GenBank/DDBJ databases">
        <authorList>
            <person name="Li M."/>
        </authorList>
    </citation>
    <scope>NUCLEOTIDE SEQUENCE [LARGE SCALE GENOMIC DNA]</scope>
    <source>
        <strain evidence="2 3">LAM1902</strain>
    </source>
</reference>
<keyword evidence="3" id="KW-1185">Reference proteome</keyword>